<evidence type="ECO:0000256" key="4">
    <source>
        <dbReference type="ARBA" id="ARBA00022679"/>
    </source>
</evidence>
<evidence type="ECO:0000313" key="7">
    <source>
        <dbReference type="EMBL" id="GAN81902.1"/>
    </source>
</evidence>
<dbReference type="STRING" id="1120923.SAMN02746095_02458"/>
<dbReference type="NCBIfam" id="NF005682">
    <property type="entry name" value="PRK07480.1"/>
    <property type="match status" value="1"/>
</dbReference>
<dbReference type="Gene3D" id="3.40.640.10">
    <property type="entry name" value="Type I PLP-dependent aspartate aminotransferase-like (Major domain)"/>
    <property type="match status" value="1"/>
</dbReference>
<comment type="cofactor">
    <cofactor evidence="1">
        <name>pyridoxal 5'-phosphate</name>
        <dbReference type="ChEBI" id="CHEBI:597326"/>
    </cofactor>
</comment>
<dbReference type="InterPro" id="IPR015422">
    <property type="entry name" value="PyrdxlP-dep_Trfase_small"/>
</dbReference>
<dbReference type="InterPro" id="IPR015421">
    <property type="entry name" value="PyrdxlP-dep_Trfase_major"/>
</dbReference>
<dbReference type="RefSeq" id="WP_048880284.1">
    <property type="nucleotide sequence ID" value="NZ_BANC01000124.1"/>
</dbReference>
<dbReference type="Pfam" id="PF00202">
    <property type="entry name" value="Aminotran_3"/>
    <property type="match status" value="1"/>
</dbReference>
<keyword evidence="8" id="KW-1185">Reference proteome</keyword>
<dbReference type="OrthoDB" id="9801834at2"/>
<dbReference type="GO" id="GO:0030170">
    <property type="term" value="F:pyridoxal phosphate binding"/>
    <property type="evidence" value="ECO:0007669"/>
    <property type="project" value="InterPro"/>
</dbReference>
<gene>
    <name evidence="7" type="ORF">Aam_126_031</name>
</gene>
<organism evidence="7 8">
    <name type="scientific">Acidocella aminolytica 101 = DSM 11237</name>
    <dbReference type="NCBI Taxonomy" id="1120923"/>
    <lineage>
        <taxon>Bacteria</taxon>
        <taxon>Pseudomonadati</taxon>
        <taxon>Pseudomonadota</taxon>
        <taxon>Alphaproteobacteria</taxon>
        <taxon>Acetobacterales</taxon>
        <taxon>Acidocellaceae</taxon>
        <taxon>Acidocella</taxon>
    </lineage>
</organism>
<dbReference type="InterPro" id="IPR049704">
    <property type="entry name" value="Aminotrans_3_PPA_site"/>
</dbReference>
<protein>
    <submittedName>
        <fullName evidence="7">Aminotransferase</fullName>
    </submittedName>
</protein>
<dbReference type="Gene3D" id="3.90.1150.10">
    <property type="entry name" value="Aspartate Aminotransferase, domain 1"/>
    <property type="match status" value="1"/>
</dbReference>
<evidence type="ECO:0000256" key="2">
    <source>
        <dbReference type="ARBA" id="ARBA00008954"/>
    </source>
</evidence>
<name>A0A0D6PJP7_9PROT</name>
<dbReference type="SUPFAM" id="SSF53383">
    <property type="entry name" value="PLP-dependent transferases"/>
    <property type="match status" value="1"/>
</dbReference>
<dbReference type="PIRSF" id="PIRSF000521">
    <property type="entry name" value="Transaminase_4ab_Lys_Orn"/>
    <property type="match status" value="1"/>
</dbReference>
<keyword evidence="5 6" id="KW-0663">Pyridoxal phosphate</keyword>
<dbReference type="PANTHER" id="PTHR43094">
    <property type="entry name" value="AMINOTRANSFERASE"/>
    <property type="match status" value="1"/>
</dbReference>
<dbReference type="InterPro" id="IPR005814">
    <property type="entry name" value="Aminotrans_3"/>
</dbReference>
<dbReference type="EMBL" id="BANC01000124">
    <property type="protein sequence ID" value="GAN81902.1"/>
    <property type="molecule type" value="Genomic_DNA"/>
</dbReference>
<evidence type="ECO:0000256" key="6">
    <source>
        <dbReference type="RuleBase" id="RU003560"/>
    </source>
</evidence>
<dbReference type="CDD" id="cd00610">
    <property type="entry name" value="OAT_like"/>
    <property type="match status" value="1"/>
</dbReference>
<comment type="similarity">
    <text evidence="2 6">Belongs to the class-III pyridoxal-phosphate-dependent aminotransferase family.</text>
</comment>
<evidence type="ECO:0000313" key="8">
    <source>
        <dbReference type="Proteomes" id="UP000032668"/>
    </source>
</evidence>
<proteinExistence type="inferred from homology"/>
<dbReference type="Proteomes" id="UP000032668">
    <property type="component" value="Unassembled WGS sequence"/>
</dbReference>
<dbReference type="PROSITE" id="PS00600">
    <property type="entry name" value="AA_TRANSFER_CLASS_3"/>
    <property type="match status" value="1"/>
</dbReference>
<dbReference type="PANTHER" id="PTHR43094:SF1">
    <property type="entry name" value="AMINOTRANSFERASE CLASS-III"/>
    <property type="match status" value="1"/>
</dbReference>
<comment type="caution">
    <text evidence="7">The sequence shown here is derived from an EMBL/GenBank/DDBJ whole genome shotgun (WGS) entry which is preliminary data.</text>
</comment>
<accession>A0A0D6PJP7</accession>
<evidence type="ECO:0000256" key="5">
    <source>
        <dbReference type="ARBA" id="ARBA00022898"/>
    </source>
</evidence>
<reference evidence="7 8" key="1">
    <citation type="submission" date="2012-11" db="EMBL/GenBank/DDBJ databases">
        <title>Whole genome sequence of Acidocella aminolytica 101 = DSM 11237.</title>
        <authorList>
            <person name="Azuma Y."/>
            <person name="Higashiura N."/>
            <person name="Hirakawa H."/>
            <person name="Matsushita K."/>
        </authorList>
    </citation>
    <scope>NUCLEOTIDE SEQUENCE [LARGE SCALE GENOMIC DNA]</scope>
    <source>
        <strain evidence="8">101 / DSM 11237</strain>
    </source>
</reference>
<keyword evidence="3 7" id="KW-0032">Aminotransferase</keyword>
<dbReference type="AlphaFoldDB" id="A0A0D6PJP7"/>
<dbReference type="InterPro" id="IPR015424">
    <property type="entry name" value="PyrdxlP-dep_Trfase"/>
</dbReference>
<dbReference type="GO" id="GO:0008483">
    <property type="term" value="F:transaminase activity"/>
    <property type="evidence" value="ECO:0007669"/>
    <property type="project" value="UniProtKB-KW"/>
</dbReference>
<evidence type="ECO:0000256" key="3">
    <source>
        <dbReference type="ARBA" id="ARBA00022576"/>
    </source>
</evidence>
<keyword evidence="4 7" id="KW-0808">Transferase</keyword>
<evidence type="ECO:0000256" key="1">
    <source>
        <dbReference type="ARBA" id="ARBA00001933"/>
    </source>
</evidence>
<sequence>MLDDLNHGIDWQALDAAHHFHPFTDHKELHEQGVRLITSAEGVYLHDSNGNKIMDGMAGLWCVAAGYGRQDLVEAATKQMSKLAYYNTFFKTTNEPAVLLAQKISQIAPEGFEHVFFACSGSEAVDSALRTARVYWQTLGKPEKKIIIGREYGYHGSTTLGASAGGMKDMHRQGGDMPNFVQVLPPYWYGKGGQMSPEEFGLYAAKEVEKKILELGAENVAAFIGEPIQGAGGVLIPPETYWPEINRICKQYDILLIADEVICGYGRTGKWFGTDYFGIKPDMMTTAKGLTSGYLPLSAMLMNNRVADVLINETGEYYHGFTYSGHPVSCAVALKNLEILENEKLVEGATAKGALLREKLNEAVGDLPIVGEVRGVGLIGAIELTADKRTRKFFEKNGRVGAICRDHCIRNGLMMRATRDTMLFSPPLTITEAEIELFAAMAKKAFEATYADVRAEVAQ</sequence>
<dbReference type="FunFam" id="3.40.640.10:FF:000014">
    <property type="entry name" value="Adenosylmethionine-8-amino-7-oxononanoate aminotransferase, probable"/>
    <property type="match status" value="1"/>
</dbReference>